<accession>A0A853KE00</accession>
<dbReference type="PANTHER" id="PTHR42852">
    <property type="entry name" value="THIOL:DISULFIDE INTERCHANGE PROTEIN DSBE"/>
    <property type="match status" value="1"/>
</dbReference>
<dbReference type="SUPFAM" id="SSF52833">
    <property type="entry name" value="Thioredoxin-like"/>
    <property type="match status" value="1"/>
</dbReference>
<dbReference type="EMBL" id="LSUQ01000008">
    <property type="protein sequence ID" value="OAG94584.1"/>
    <property type="molecule type" value="Genomic_DNA"/>
</dbReference>
<keyword evidence="4" id="KW-1015">Disulfide bond</keyword>
<name>A0A853KE00_9BACL</name>
<evidence type="ECO:0000256" key="2">
    <source>
        <dbReference type="ARBA" id="ARBA00022748"/>
    </source>
</evidence>
<feature type="chain" id="PRO_5032612439" description="Thioredoxin domain-containing protein" evidence="6">
    <location>
        <begin position="25"/>
        <end position="193"/>
    </location>
</feature>
<dbReference type="Proteomes" id="UP000077421">
    <property type="component" value="Unassembled WGS sequence"/>
</dbReference>
<reference evidence="8 9" key="1">
    <citation type="submission" date="2016-02" db="EMBL/GenBank/DDBJ databases">
        <title>Draft genome sequence of Acidibacillus ferrooxidans SLC66.</title>
        <authorList>
            <person name="Oliveira G."/>
            <person name="Nancucheo I."/>
            <person name="Dall'Agnol H."/>
            <person name="Johnson B."/>
            <person name="Oliveira R."/>
            <person name="Nunes G.L."/>
            <person name="Tzotzos G."/>
            <person name="Orellana S.C."/>
            <person name="Salim A.C."/>
            <person name="Araujo F.M."/>
        </authorList>
    </citation>
    <scope>NUCLEOTIDE SEQUENCE [LARGE SCALE GENOMIC DNA]</scope>
    <source>
        <strain evidence="8 9">SLC66</strain>
    </source>
</reference>
<dbReference type="GO" id="GO:0030313">
    <property type="term" value="C:cell envelope"/>
    <property type="evidence" value="ECO:0007669"/>
    <property type="project" value="UniProtKB-SubCell"/>
</dbReference>
<gene>
    <name evidence="8" type="ORF">AYW79_04310</name>
</gene>
<dbReference type="InterPro" id="IPR050553">
    <property type="entry name" value="Thioredoxin_ResA/DsbE_sf"/>
</dbReference>
<keyword evidence="6" id="KW-0732">Signal</keyword>
<evidence type="ECO:0000259" key="7">
    <source>
        <dbReference type="PROSITE" id="PS51352"/>
    </source>
</evidence>
<keyword evidence="3" id="KW-0812">Transmembrane</keyword>
<evidence type="ECO:0000256" key="3">
    <source>
        <dbReference type="ARBA" id="ARBA00022968"/>
    </source>
</evidence>
<evidence type="ECO:0000313" key="8">
    <source>
        <dbReference type="EMBL" id="OAG94584.1"/>
    </source>
</evidence>
<comment type="subcellular location">
    <subcellularLocation>
        <location evidence="1">Cell envelope</location>
    </subcellularLocation>
</comment>
<evidence type="ECO:0000256" key="1">
    <source>
        <dbReference type="ARBA" id="ARBA00004196"/>
    </source>
</evidence>
<dbReference type="PANTHER" id="PTHR42852:SF6">
    <property type="entry name" value="THIOL:DISULFIDE INTERCHANGE PROTEIN DSBE"/>
    <property type="match status" value="1"/>
</dbReference>
<comment type="caution">
    <text evidence="8">The sequence shown here is derived from an EMBL/GenBank/DDBJ whole genome shotgun (WGS) entry which is preliminary data.</text>
</comment>
<dbReference type="OrthoDB" id="25753at2"/>
<keyword evidence="5" id="KW-0676">Redox-active center</keyword>
<dbReference type="PROSITE" id="PS51352">
    <property type="entry name" value="THIOREDOXIN_2"/>
    <property type="match status" value="1"/>
</dbReference>
<keyword evidence="2" id="KW-0201">Cytochrome c-type biogenesis</keyword>
<evidence type="ECO:0000256" key="5">
    <source>
        <dbReference type="ARBA" id="ARBA00023284"/>
    </source>
</evidence>
<evidence type="ECO:0000256" key="6">
    <source>
        <dbReference type="SAM" id="SignalP"/>
    </source>
</evidence>
<dbReference type="CDD" id="cd02966">
    <property type="entry name" value="TlpA_like_family"/>
    <property type="match status" value="1"/>
</dbReference>
<sequence length="193" mass="20788">MKKLLLPLLATALFLAGCGTAVSAATNTAANQTTNVSTSQPISKSPLVGKMAPKFSLQTLNEKSTVSLQQLLAKKKILLINAWASWCYPCQQETPDLIAMSKKYAGQVQFVGVNMTSDDSVSAATTFVQKYGISYPVLLDLKGTFAHNYQIIGYPTTFVLDPNGTLVNIHLGLLTKDQIEQLITQAKNGIAVH</sequence>
<dbReference type="GO" id="GO:0016209">
    <property type="term" value="F:antioxidant activity"/>
    <property type="evidence" value="ECO:0007669"/>
    <property type="project" value="InterPro"/>
</dbReference>
<dbReference type="RefSeq" id="WP_067562105.1">
    <property type="nucleotide sequence ID" value="NZ_LSUQ01000008.1"/>
</dbReference>
<dbReference type="Pfam" id="PF00578">
    <property type="entry name" value="AhpC-TSA"/>
    <property type="match status" value="1"/>
</dbReference>
<feature type="domain" description="Thioredoxin" evidence="7">
    <location>
        <begin position="46"/>
        <end position="188"/>
    </location>
</feature>
<feature type="signal peptide" evidence="6">
    <location>
        <begin position="1"/>
        <end position="24"/>
    </location>
</feature>
<dbReference type="GO" id="GO:0016491">
    <property type="term" value="F:oxidoreductase activity"/>
    <property type="evidence" value="ECO:0007669"/>
    <property type="project" value="InterPro"/>
</dbReference>
<keyword evidence="3" id="KW-0735">Signal-anchor</keyword>
<evidence type="ECO:0000313" key="9">
    <source>
        <dbReference type="Proteomes" id="UP000077421"/>
    </source>
</evidence>
<dbReference type="AlphaFoldDB" id="A0A853KE00"/>
<dbReference type="InterPro" id="IPR000866">
    <property type="entry name" value="AhpC/TSA"/>
</dbReference>
<organism evidence="8 9">
    <name type="scientific">Ferroacidibacillus organovorans</name>
    <dbReference type="NCBI Taxonomy" id="1765683"/>
    <lineage>
        <taxon>Bacteria</taxon>
        <taxon>Bacillati</taxon>
        <taxon>Bacillota</taxon>
        <taxon>Bacilli</taxon>
        <taxon>Bacillales</taxon>
        <taxon>Alicyclobacillaceae</taxon>
        <taxon>Ferroacidibacillus</taxon>
    </lineage>
</organism>
<dbReference type="InterPro" id="IPR013766">
    <property type="entry name" value="Thioredoxin_domain"/>
</dbReference>
<dbReference type="InterPro" id="IPR036249">
    <property type="entry name" value="Thioredoxin-like_sf"/>
</dbReference>
<dbReference type="GO" id="GO:0017004">
    <property type="term" value="P:cytochrome complex assembly"/>
    <property type="evidence" value="ECO:0007669"/>
    <property type="project" value="UniProtKB-KW"/>
</dbReference>
<dbReference type="PROSITE" id="PS51257">
    <property type="entry name" value="PROKAR_LIPOPROTEIN"/>
    <property type="match status" value="1"/>
</dbReference>
<proteinExistence type="predicted"/>
<protein>
    <recommendedName>
        <fullName evidence="7">Thioredoxin domain-containing protein</fullName>
    </recommendedName>
</protein>
<evidence type="ECO:0000256" key="4">
    <source>
        <dbReference type="ARBA" id="ARBA00023157"/>
    </source>
</evidence>
<dbReference type="Gene3D" id="3.40.30.10">
    <property type="entry name" value="Glutaredoxin"/>
    <property type="match status" value="1"/>
</dbReference>